<protein>
    <submittedName>
        <fullName evidence="2">Uncharacterized protein</fullName>
    </submittedName>
</protein>
<name>A0A6S7HVT3_PARCT</name>
<keyword evidence="3" id="KW-1185">Reference proteome</keyword>
<proteinExistence type="predicted"/>
<feature type="compositionally biased region" description="Polar residues" evidence="1">
    <location>
        <begin position="197"/>
        <end position="210"/>
    </location>
</feature>
<evidence type="ECO:0000313" key="2">
    <source>
        <dbReference type="EMBL" id="CAB3999151.1"/>
    </source>
</evidence>
<feature type="region of interest" description="Disordered" evidence="1">
    <location>
        <begin position="224"/>
        <end position="259"/>
    </location>
</feature>
<evidence type="ECO:0000313" key="3">
    <source>
        <dbReference type="Proteomes" id="UP001152795"/>
    </source>
</evidence>
<reference evidence="2" key="1">
    <citation type="submission" date="2020-04" db="EMBL/GenBank/DDBJ databases">
        <authorList>
            <person name="Alioto T."/>
            <person name="Alioto T."/>
            <person name="Gomez Garrido J."/>
        </authorList>
    </citation>
    <scope>NUCLEOTIDE SEQUENCE</scope>
    <source>
        <strain evidence="2">A484AB</strain>
    </source>
</reference>
<gene>
    <name evidence="2" type="ORF">PACLA_8A063031</name>
</gene>
<feature type="region of interest" description="Disordered" evidence="1">
    <location>
        <begin position="187"/>
        <end position="210"/>
    </location>
</feature>
<dbReference type="Proteomes" id="UP001152795">
    <property type="component" value="Unassembled WGS sequence"/>
</dbReference>
<feature type="compositionally biased region" description="Polar residues" evidence="1">
    <location>
        <begin position="48"/>
        <end position="65"/>
    </location>
</feature>
<evidence type="ECO:0000256" key="1">
    <source>
        <dbReference type="SAM" id="MobiDB-lite"/>
    </source>
</evidence>
<comment type="caution">
    <text evidence="2">The sequence shown here is derived from an EMBL/GenBank/DDBJ whole genome shotgun (WGS) entry which is preliminary data.</text>
</comment>
<sequence>VLQRFLVLSDPEFENNLFTSTPSDSPSTILTNPISTSTLPQSTPPVDTPTNTSQSPSTMDTNLHPNPTYKYPNPVPKCHTNLSQNHLHPNIVSRHGPTQQHPNHFPTNPPPPTHQITTITPQPPIMSTNTNNTTTMFNKLVELNHHKNDHQQQLTILNKHITSHTAHAGLKISMASGTACPTSDILHQHHSEESSKTDGQISSLSTNLNDNLPQELSSTIIHIASTHKPPSKCKTTPKSNTKAPQNHSNHSQPTNHIPQNLKTSRFLKIGPSPTTQGTITCHLQTTITSTTSTQQHYTSQQPEYQL</sequence>
<organism evidence="2 3">
    <name type="scientific">Paramuricea clavata</name>
    <name type="common">Red gorgonian</name>
    <name type="synonym">Violescent sea-whip</name>
    <dbReference type="NCBI Taxonomy" id="317549"/>
    <lineage>
        <taxon>Eukaryota</taxon>
        <taxon>Metazoa</taxon>
        <taxon>Cnidaria</taxon>
        <taxon>Anthozoa</taxon>
        <taxon>Octocorallia</taxon>
        <taxon>Malacalcyonacea</taxon>
        <taxon>Plexauridae</taxon>
        <taxon>Paramuricea</taxon>
    </lineage>
</organism>
<feature type="compositionally biased region" description="Polar residues" evidence="1">
    <location>
        <begin position="18"/>
        <end position="41"/>
    </location>
</feature>
<feature type="region of interest" description="Disordered" evidence="1">
    <location>
        <begin position="18"/>
        <end position="68"/>
    </location>
</feature>
<feature type="compositionally biased region" description="Polar residues" evidence="1">
    <location>
        <begin position="243"/>
        <end position="259"/>
    </location>
</feature>
<dbReference type="AlphaFoldDB" id="A0A6S7HVT3"/>
<feature type="compositionally biased region" description="Basic and acidic residues" evidence="1">
    <location>
        <begin position="187"/>
        <end position="196"/>
    </location>
</feature>
<feature type="non-terminal residue" evidence="2">
    <location>
        <position position="1"/>
    </location>
</feature>
<dbReference type="EMBL" id="CACRXK020003526">
    <property type="protein sequence ID" value="CAB3999151.1"/>
    <property type="molecule type" value="Genomic_DNA"/>
</dbReference>
<accession>A0A6S7HVT3</accession>
<feature type="compositionally biased region" description="Low complexity" evidence="1">
    <location>
        <begin position="226"/>
        <end position="242"/>
    </location>
</feature>